<keyword evidence="6 7" id="KW-0539">Nucleus</keyword>
<evidence type="ECO:0000256" key="6">
    <source>
        <dbReference type="ARBA" id="ARBA00023242"/>
    </source>
</evidence>
<evidence type="ECO:0000256" key="5">
    <source>
        <dbReference type="ARBA" id="ARBA00023187"/>
    </source>
</evidence>
<feature type="compositionally biased region" description="Basic and acidic residues" evidence="8">
    <location>
        <begin position="262"/>
        <end position="272"/>
    </location>
</feature>
<sequence>MDARDDRGNPMNLMEKLLQTRIFRNAYWKEHCFGLTEETLAERAMQLEYIGGTYGGNKAPTPFICLVLAMLHMAPEREIILEFIKNEDYKYVRALGAFYLRLTGSAVDVYQYLEPLLMDLRKLRKRTDTGFIHVYMDSFIEELLSPDNYSCDITLPFIAKRITLEENGELKPRCSPLDGSKELEEKLATITGKNSDSDDDSDELEANFKERMKRERWRDKKLRKSSSRSRSPSRSPESRRRRDSRHYDRDRRRHRSRSRDRRRYERSSSRERSYRRRSRSRSPYRRHRDRSSSRDRRRRRYSRSRSPRDHRDRYDRRERGEGRDSRRDRRSPPRKKQHKADNNTKPSTKGEKQKSKNGEISMSVEETNKMRASLGLPPLK</sequence>
<comment type="subcellular location">
    <subcellularLocation>
        <location evidence="1 7">Nucleus</location>
    </subcellularLocation>
</comment>
<keyword evidence="5 7" id="KW-0508">mRNA splicing</keyword>
<dbReference type="GO" id="GO:0000398">
    <property type="term" value="P:mRNA splicing, via spliceosome"/>
    <property type="evidence" value="ECO:0007669"/>
    <property type="project" value="UniProtKB-UniRule"/>
</dbReference>
<dbReference type="AlphaFoldDB" id="A0A7S4IL80"/>
<evidence type="ECO:0000256" key="1">
    <source>
        <dbReference type="ARBA" id="ARBA00004123"/>
    </source>
</evidence>
<dbReference type="Pfam" id="PF03371">
    <property type="entry name" value="PRP38"/>
    <property type="match status" value="1"/>
</dbReference>
<organism evidence="9">
    <name type="scientific">Vannella robusta</name>
    <dbReference type="NCBI Taxonomy" id="1487602"/>
    <lineage>
        <taxon>Eukaryota</taxon>
        <taxon>Amoebozoa</taxon>
        <taxon>Discosea</taxon>
        <taxon>Flabellinia</taxon>
        <taxon>Vannellidae</taxon>
        <taxon>Vannella</taxon>
    </lineage>
</organism>
<evidence type="ECO:0000256" key="7">
    <source>
        <dbReference type="RuleBase" id="RU367025"/>
    </source>
</evidence>
<feature type="compositionally biased region" description="Basic and acidic residues" evidence="8">
    <location>
        <begin position="306"/>
        <end position="331"/>
    </location>
</feature>
<dbReference type="EMBL" id="HBKP01019869">
    <property type="protein sequence ID" value="CAE2232881.1"/>
    <property type="molecule type" value="Transcribed_RNA"/>
</dbReference>
<evidence type="ECO:0000256" key="3">
    <source>
        <dbReference type="ARBA" id="ARBA00022664"/>
    </source>
</evidence>
<evidence type="ECO:0000256" key="8">
    <source>
        <dbReference type="SAM" id="MobiDB-lite"/>
    </source>
</evidence>
<dbReference type="GO" id="GO:0046540">
    <property type="term" value="C:U4/U6 x U5 tri-snRNP complex"/>
    <property type="evidence" value="ECO:0007669"/>
    <property type="project" value="InterPro"/>
</dbReference>
<evidence type="ECO:0000256" key="4">
    <source>
        <dbReference type="ARBA" id="ARBA00022728"/>
    </source>
</evidence>
<feature type="compositionally biased region" description="Basic residues" evidence="8">
    <location>
        <begin position="273"/>
        <end position="305"/>
    </location>
</feature>
<name>A0A7S4IL80_9EUKA</name>
<comment type="similarity">
    <text evidence="2 7">Belongs to the PRP38 family.</text>
</comment>
<dbReference type="GO" id="GO:0005681">
    <property type="term" value="C:spliceosomal complex"/>
    <property type="evidence" value="ECO:0007669"/>
    <property type="project" value="UniProtKB-KW"/>
</dbReference>
<gene>
    <name evidence="9" type="ORF">VSP0166_LOCUS14066</name>
</gene>
<comment type="function">
    <text evidence="7">Required for pre-mRNA splicing.</text>
</comment>
<evidence type="ECO:0000313" key="9">
    <source>
        <dbReference type="EMBL" id="CAE2232881.1"/>
    </source>
</evidence>
<dbReference type="PANTHER" id="PTHR23142">
    <property type="entry name" value="PRE-MRNA-SPLICING FACTOR 38A-RELATED"/>
    <property type="match status" value="1"/>
</dbReference>
<feature type="compositionally biased region" description="Basic and acidic residues" evidence="8">
    <location>
        <begin position="348"/>
        <end position="357"/>
    </location>
</feature>
<protein>
    <recommendedName>
        <fullName evidence="7">Pre-mRNA-splicing factor 38</fullName>
    </recommendedName>
</protein>
<feature type="compositionally biased region" description="Basic residues" evidence="8">
    <location>
        <begin position="251"/>
        <end position="261"/>
    </location>
</feature>
<keyword evidence="4 7" id="KW-0747">Spliceosome</keyword>
<accession>A0A7S4IL80</accession>
<dbReference type="InterPro" id="IPR045347">
    <property type="entry name" value="HIND"/>
</dbReference>
<dbReference type="Pfam" id="PF19252">
    <property type="entry name" value="HIND"/>
    <property type="match status" value="1"/>
</dbReference>
<feature type="region of interest" description="Disordered" evidence="8">
    <location>
        <begin position="215"/>
        <end position="380"/>
    </location>
</feature>
<evidence type="ECO:0000256" key="2">
    <source>
        <dbReference type="ARBA" id="ARBA00006164"/>
    </source>
</evidence>
<feature type="compositionally biased region" description="Basic and acidic residues" evidence="8">
    <location>
        <begin position="236"/>
        <end position="250"/>
    </location>
</feature>
<reference evidence="9" key="1">
    <citation type="submission" date="2021-01" db="EMBL/GenBank/DDBJ databases">
        <authorList>
            <person name="Corre E."/>
            <person name="Pelletier E."/>
            <person name="Niang G."/>
            <person name="Scheremetjew M."/>
            <person name="Finn R."/>
            <person name="Kale V."/>
            <person name="Holt S."/>
            <person name="Cochrane G."/>
            <person name="Meng A."/>
            <person name="Brown T."/>
            <person name="Cohen L."/>
        </authorList>
    </citation>
    <scope>NUCLEOTIDE SEQUENCE</scope>
    <source>
        <strain evidence="9">DIVA3 518/3/11/1/6</strain>
    </source>
</reference>
<dbReference type="InterPro" id="IPR005037">
    <property type="entry name" value="PRP38"/>
</dbReference>
<proteinExistence type="inferred from homology"/>
<keyword evidence="3 7" id="KW-0507">mRNA processing</keyword>